<accession>A0A1I7YGP8</accession>
<keyword evidence="3" id="KW-1185">Reference proteome</keyword>
<proteinExistence type="predicted"/>
<name>A0A1I7YGP8_9BILA</name>
<dbReference type="AlphaFoldDB" id="A0A1I7YGP8"/>
<reference evidence="4" key="1">
    <citation type="submission" date="2016-11" db="UniProtKB">
        <authorList>
            <consortium name="WormBaseParasite"/>
        </authorList>
    </citation>
    <scope>IDENTIFICATION</scope>
</reference>
<organism evidence="3 4">
    <name type="scientific">Steinernema glaseri</name>
    <dbReference type="NCBI Taxonomy" id="37863"/>
    <lineage>
        <taxon>Eukaryota</taxon>
        <taxon>Metazoa</taxon>
        <taxon>Ecdysozoa</taxon>
        <taxon>Nematoda</taxon>
        <taxon>Chromadorea</taxon>
        <taxon>Rhabditida</taxon>
        <taxon>Tylenchina</taxon>
        <taxon>Panagrolaimomorpha</taxon>
        <taxon>Strongyloidoidea</taxon>
        <taxon>Steinernematidae</taxon>
        <taxon>Steinernema</taxon>
    </lineage>
</organism>
<evidence type="ECO:0000256" key="2">
    <source>
        <dbReference type="SAM" id="Phobius"/>
    </source>
</evidence>
<protein>
    <submittedName>
        <fullName evidence="4">TRP domain-containing protein</fullName>
    </submittedName>
</protein>
<dbReference type="Proteomes" id="UP000095287">
    <property type="component" value="Unplaced"/>
</dbReference>
<sequence>MYHGKKDLERHKGPSKREDLRHLISDLITFPYRSVPLLTLGMCSEGGCLYRAAEKQGVLVTVAILTLLPHILYIGAAFLNLGFGRAITAAVVMIIISILGIIIHVFLFCAIAKAEKWLRAYVIVIFYIIFTGFTVVQHIVSIIYISAIAAAFPSINEGVITAVIIIFVVVLLLNVSSWFIFIPYHNIAKKRFRATSTNIQSNPVIVEHQSVRVGQPVFIEPAEDDSNGVLPGNVESPPPYTKKDLYV</sequence>
<evidence type="ECO:0000313" key="4">
    <source>
        <dbReference type="WBParaSite" id="L893_g16191.t1"/>
    </source>
</evidence>
<keyword evidence="2" id="KW-1133">Transmembrane helix</keyword>
<evidence type="ECO:0000313" key="3">
    <source>
        <dbReference type="Proteomes" id="UP000095287"/>
    </source>
</evidence>
<feature type="transmembrane region" description="Helical" evidence="2">
    <location>
        <begin position="58"/>
        <end position="81"/>
    </location>
</feature>
<keyword evidence="2" id="KW-0812">Transmembrane</keyword>
<feature type="transmembrane region" description="Helical" evidence="2">
    <location>
        <begin position="124"/>
        <end position="152"/>
    </location>
</feature>
<feature type="region of interest" description="Disordered" evidence="1">
    <location>
        <begin position="222"/>
        <end position="247"/>
    </location>
</feature>
<keyword evidence="2" id="KW-0472">Membrane</keyword>
<feature type="transmembrane region" description="Helical" evidence="2">
    <location>
        <begin position="158"/>
        <end position="181"/>
    </location>
</feature>
<dbReference type="WBParaSite" id="L893_g16191.t1">
    <property type="protein sequence ID" value="L893_g16191.t1"/>
    <property type="gene ID" value="L893_g16191"/>
</dbReference>
<evidence type="ECO:0000256" key="1">
    <source>
        <dbReference type="SAM" id="MobiDB-lite"/>
    </source>
</evidence>
<feature type="transmembrane region" description="Helical" evidence="2">
    <location>
        <begin position="87"/>
        <end position="112"/>
    </location>
</feature>